<organism evidence="2 3">
    <name type="scientific">Zopfia rhizophila CBS 207.26</name>
    <dbReference type="NCBI Taxonomy" id="1314779"/>
    <lineage>
        <taxon>Eukaryota</taxon>
        <taxon>Fungi</taxon>
        <taxon>Dikarya</taxon>
        <taxon>Ascomycota</taxon>
        <taxon>Pezizomycotina</taxon>
        <taxon>Dothideomycetes</taxon>
        <taxon>Dothideomycetes incertae sedis</taxon>
        <taxon>Zopfiaceae</taxon>
        <taxon>Zopfia</taxon>
    </lineage>
</organism>
<proteinExistence type="predicted"/>
<keyword evidence="1" id="KW-1133">Transmembrane helix</keyword>
<name>A0A6A6ELI3_9PEZI</name>
<keyword evidence="1" id="KW-0812">Transmembrane</keyword>
<gene>
    <name evidence="2" type="ORF">K469DRAFT_374108</name>
</gene>
<dbReference type="EMBL" id="ML994617">
    <property type="protein sequence ID" value="KAF2191579.1"/>
    <property type="molecule type" value="Genomic_DNA"/>
</dbReference>
<feature type="transmembrane region" description="Helical" evidence="1">
    <location>
        <begin position="12"/>
        <end position="33"/>
    </location>
</feature>
<accession>A0A6A6ELI3</accession>
<sequence>MMPNEIFDRNEFPGLVMLATGIGLLFGVGDIVMHFISRENLASVGHIGHHDSLCHRATFEGRKKMERTLLIDN</sequence>
<evidence type="ECO:0000313" key="3">
    <source>
        <dbReference type="Proteomes" id="UP000800200"/>
    </source>
</evidence>
<reference evidence="2" key="1">
    <citation type="journal article" date="2020" name="Stud. Mycol.">
        <title>101 Dothideomycetes genomes: a test case for predicting lifestyles and emergence of pathogens.</title>
        <authorList>
            <person name="Haridas S."/>
            <person name="Albert R."/>
            <person name="Binder M."/>
            <person name="Bloem J."/>
            <person name="Labutti K."/>
            <person name="Salamov A."/>
            <person name="Andreopoulos B."/>
            <person name="Baker S."/>
            <person name="Barry K."/>
            <person name="Bills G."/>
            <person name="Bluhm B."/>
            <person name="Cannon C."/>
            <person name="Castanera R."/>
            <person name="Culley D."/>
            <person name="Daum C."/>
            <person name="Ezra D."/>
            <person name="Gonzalez J."/>
            <person name="Henrissat B."/>
            <person name="Kuo A."/>
            <person name="Liang C."/>
            <person name="Lipzen A."/>
            <person name="Lutzoni F."/>
            <person name="Magnuson J."/>
            <person name="Mondo S."/>
            <person name="Nolan M."/>
            <person name="Ohm R."/>
            <person name="Pangilinan J."/>
            <person name="Park H.-J."/>
            <person name="Ramirez L."/>
            <person name="Alfaro M."/>
            <person name="Sun H."/>
            <person name="Tritt A."/>
            <person name="Yoshinaga Y."/>
            <person name="Zwiers L.-H."/>
            <person name="Turgeon B."/>
            <person name="Goodwin S."/>
            <person name="Spatafora J."/>
            <person name="Crous P."/>
            <person name="Grigoriev I."/>
        </authorList>
    </citation>
    <scope>NUCLEOTIDE SEQUENCE</scope>
    <source>
        <strain evidence="2">CBS 207.26</strain>
    </source>
</reference>
<dbReference type="AlphaFoldDB" id="A0A6A6ELI3"/>
<evidence type="ECO:0000313" key="2">
    <source>
        <dbReference type="EMBL" id="KAF2191579.1"/>
    </source>
</evidence>
<keyword evidence="3" id="KW-1185">Reference proteome</keyword>
<protein>
    <submittedName>
        <fullName evidence="2">Uncharacterized protein</fullName>
    </submittedName>
</protein>
<evidence type="ECO:0000256" key="1">
    <source>
        <dbReference type="SAM" id="Phobius"/>
    </source>
</evidence>
<dbReference type="OrthoDB" id="546434at2759"/>
<keyword evidence="1" id="KW-0472">Membrane</keyword>
<dbReference type="Proteomes" id="UP000800200">
    <property type="component" value="Unassembled WGS sequence"/>
</dbReference>